<dbReference type="OrthoDB" id="5986971at2759"/>
<comment type="caution">
    <text evidence="1">The sequence shown here is derived from an EMBL/GenBank/DDBJ whole genome shotgun (WGS) entry which is preliminary data.</text>
</comment>
<accession>A0A7D9EA35</accession>
<evidence type="ECO:0000313" key="2">
    <source>
        <dbReference type="Proteomes" id="UP001152795"/>
    </source>
</evidence>
<sequence>MDMDGDAFMLLNDKTMEAMIKSQGLLLKLKSKFGKLSQQNTKELVEGSAAVMSTLRRKSVVKVFQNGMKRMQVLRLMPSITYFHKRMDELDLDYDKEILGVFKSASDTGKENKDPANEGKKILTSLAQIFSNDNLDAEPSSMQKKLLVFPHRKPANIVDSVDDVESTESMDCTLTTVANAAEEVSDKTIPPDNGRKLVLDNVDFHQLTHDMTEQHQNPDAHFCSLMATENRVSGNHLSDDEPICTLMDMENGKCCPSQWEYKLQHDNYIQLVSRVLTQELPCLHFLREVVFSHIPHQYSINMKQKTETTFLGILYENENVADGFRKILNHLQQFVPSYFDGKKDTCGEQAVVGDQITVERGVNSSMEVSNGFTPEERNEGIHSEIADFPGGMKFLE</sequence>
<dbReference type="Proteomes" id="UP001152795">
    <property type="component" value="Unassembled WGS sequence"/>
</dbReference>
<dbReference type="AlphaFoldDB" id="A0A7D9EA35"/>
<keyword evidence="2" id="KW-1185">Reference proteome</keyword>
<name>A0A7D9EA35_PARCT</name>
<dbReference type="EMBL" id="CACRXK020004613">
    <property type="protein sequence ID" value="CAB4003370.1"/>
    <property type="molecule type" value="Genomic_DNA"/>
</dbReference>
<proteinExistence type="predicted"/>
<gene>
    <name evidence="1" type="ORF">PACLA_8A079400</name>
</gene>
<feature type="non-terminal residue" evidence="1">
    <location>
        <position position="1"/>
    </location>
</feature>
<evidence type="ECO:0000313" key="1">
    <source>
        <dbReference type="EMBL" id="CAB4003370.1"/>
    </source>
</evidence>
<organism evidence="1 2">
    <name type="scientific">Paramuricea clavata</name>
    <name type="common">Red gorgonian</name>
    <name type="synonym">Violescent sea-whip</name>
    <dbReference type="NCBI Taxonomy" id="317549"/>
    <lineage>
        <taxon>Eukaryota</taxon>
        <taxon>Metazoa</taxon>
        <taxon>Cnidaria</taxon>
        <taxon>Anthozoa</taxon>
        <taxon>Octocorallia</taxon>
        <taxon>Malacalcyonacea</taxon>
        <taxon>Plexauridae</taxon>
        <taxon>Paramuricea</taxon>
    </lineage>
</organism>
<protein>
    <submittedName>
        <fullName evidence="1">Uncharacterized protein</fullName>
    </submittedName>
</protein>
<reference evidence="1" key="1">
    <citation type="submission" date="2020-04" db="EMBL/GenBank/DDBJ databases">
        <authorList>
            <person name="Alioto T."/>
            <person name="Alioto T."/>
            <person name="Gomez Garrido J."/>
        </authorList>
    </citation>
    <scope>NUCLEOTIDE SEQUENCE</scope>
    <source>
        <strain evidence="1">A484AB</strain>
    </source>
</reference>